<dbReference type="InterPro" id="IPR000504">
    <property type="entry name" value="RRM_dom"/>
</dbReference>
<sequence length="378" mass="41585">VFVGNMSFKTTEETLSEFFKPCGNVLDATIITRGPRSLGYGFVTFSSLAEIEKATKDLNKKELDGREINVEAARPKAPKTGPTKARRTREVSKEKHISKPVAAAIVAATAGATAAGAAAVAAGISADHSKSETTDDETVRKSRPGRRARKNKNREGREIKPREPAEDSKTRIFVANLPFATTDEELVAIFKGYNIKSAAVARLKNGRSKGYGFVETESEEEQQKTLAKFQDIVLDGRTVSLKVARVERPRKVKEATSETDEQKSAPATEVKPTETAKAVEPKKTETKPTEVKKEEAKSVEVKKEVKPVEVKKEEGKPVEVKKEETKPVEVKKEESKPVEVKKEEAKPVEVKKEVKPVEAKKEVKPVEVKKEEAPKASK</sequence>
<dbReference type="InterPro" id="IPR050502">
    <property type="entry name" value="Euk_RNA-bind_prot"/>
</dbReference>
<organism evidence="5 6">
    <name type="scientific">Phycomyces blakesleeanus (strain ATCC 8743b / DSM 1359 / FGSC 10004 / NBRC 33097 / NRRL 1555)</name>
    <dbReference type="NCBI Taxonomy" id="763407"/>
    <lineage>
        <taxon>Eukaryota</taxon>
        <taxon>Fungi</taxon>
        <taxon>Fungi incertae sedis</taxon>
        <taxon>Mucoromycota</taxon>
        <taxon>Mucoromycotina</taxon>
        <taxon>Mucoromycetes</taxon>
        <taxon>Mucorales</taxon>
        <taxon>Phycomycetaceae</taxon>
        <taxon>Phycomyces</taxon>
    </lineage>
</organism>
<feature type="region of interest" description="Disordered" evidence="3">
    <location>
        <begin position="248"/>
        <end position="378"/>
    </location>
</feature>
<dbReference type="Gene3D" id="3.30.70.330">
    <property type="match status" value="2"/>
</dbReference>
<accession>A0A162TJB2</accession>
<feature type="domain" description="RRM" evidence="4">
    <location>
        <begin position="1"/>
        <end position="75"/>
    </location>
</feature>
<feature type="non-terminal residue" evidence="5">
    <location>
        <position position="1"/>
    </location>
</feature>
<dbReference type="PANTHER" id="PTHR48025">
    <property type="entry name" value="OS02G0815200 PROTEIN"/>
    <property type="match status" value="1"/>
</dbReference>
<feature type="compositionally biased region" description="Basic residues" evidence="3">
    <location>
        <begin position="141"/>
        <end position="152"/>
    </location>
</feature>
<feature type="compositionally biased region" description="Basic and acidic residues" evidence="3">
    <location>
        <begin position="153"/>
        <end position="166"/>
    </location>
</feature>
<evidence type="ECO:0000256" key="1">
    <source>
        <dbReference type="ARBA" id="ARBA00022884"/>
    </source>
</evidence>
<evidence type="ECO:0000313" key="6">
    <source>
        <dbReference type="Proteomes" id="UP000077315"/>
    </source>
</evidence>
<dbReference type="CDD" id="cd00590">
    <property type="entry name" value="RRM_SF"/>
    <property type="match status" value="1"/>
</dbReference>
<dbReference type="AlphaFoldDB" id="A0A162TJB2"/>
<dbReference type="PROSITE" id="PS50102">
    <property type="entry name" value="RRM"/>
    <property type="match status" value="2"/>
</dbReference>
<name>A0A162TJB2_PHYB8</name>
<dbReference type="RefSeq" id="XP_018287082.1">
    <property type="nucleotide sequence ID" value="XM_018428552.1"/>
</dbReference>
<dbReference type="GeneID" id="28989458"/>
<dbReference type="VEuPathDB" id="FungiDB:PHYBLDRAFT_116905"/>
<protein>
    <recommendedName>
        <fullName evidence="4">RRM domain-containing protein</fullName>
    </recommendedName>
</protein>
<dbReference type="SUPFAM" id="SSF54928">
    <property type="entry name" value="RNA-binding domain, RBD"/>
    <property type="match status" value="2"/>
</dbReference>
<dbReference type="FunCoup" id="A0A162TJB2">
    <property type="interactions" value="17"/>
</dbReference>
<dbReference type="GO" id="GO:0005634">
    <property type="term" value="C:nucleus"/>
    <property type="evidence" value="ECO:0007669"/>
    <property type="project" value="TreeGrafter"/>
</dbReference>
<evidence type="ECO:0000256" key="2">
    <source>
        <dbReference type="PROSITE-ProRule" id="PRU00176"/>
    </source>
</evidence>
<dbReference type="SMART" id="SM00360">
    <property type="entry name" value="RRM"/>
    <property type="match status" value="2"/>
</dbReference>
<feature type="compositionally biased region" description="Basic and acidic residues" evidence="3">
    <location>
        <begin position="271"/>
        <end position="378"/>
    </location>
</feature>
<feature type="region of interest" description="Disordered" evidence="3">
    <location>
        <begin position="71"/>
        <end position="94"/>
    </location>
</feature>
<dbReference type="InterPro" id="IPR012677">
    <property type="entry name" value="Nucleotide-bd_a/b_plait_sf"/>
</dbReference>
<gene>
    <name evidence="5" type="ORF">PHYBLDRAFT_116905</name>
</gene>
<evidence type="ECO:0000313" key="5">
    <source>
        <dbReference type="EMBL" id="OAD69042.1"/>
    </source>
</evidence>
<dbReference type="STRING" id="763407.A0A162TJB2"/>
<reference evidence="6" key="1">
    <citation type="submission" date="2015-06" db="EMBL/GenBank/DDBJ databases">
        <title>Expansion of signal transduction pathways in fungi by whole-genome duplication.</title>
        <authorList>
            <consortium name="DOE Joint Genome Institute"/>
            <person name="Corrochano L.M."/>
            <person name="Kuo A."/>
            <person name="Marcet-Houben M."/>
            <person name="Polaino S."/>
            <person name="Salamov A."/>
            <person name="Villalobos J.M."/>
            <person name="Alvarez M.I."/>
            <person name="Avalos J."/>
            <person name="Benito E.P."/>
            <person name="Benoit I."/>
            <person name="Burger G."/>
            <person name="Camino L.P."/>
            <person name="Canovas D."/>
            <person name="Cerda-Olmedo E."/>
            <person name="Cheng J.-F."/>
            <person name="Dominguez A."/>
            <person name="Elias M."/>
            <person name="Eslava A.P."/>
            <person name="Glaser F."/>
            <person name="Grimwood J."/>
            <person name="Gutierrez G."/>
            <person name="Heitman J."/>
            <person name="Henrissat B."/>
            <person name="Iturriaga E.A."/>
            <person name="Lang B.F."/>
            <person name="Lavin J.L."/>
            <person name="Lee S."/>
            <person name="Li W."/>
            <person name="Lindquist E."/>
            <person name="Lopez-Garcia S."/>
            <person name="Luque E.M."/>
            <person name="Marcos A.T."/>
            <person name="Martin J."/>
            <person name="McCluskey K."/>
            <person name="Medina H.R."/>
            <person name="Miralles-Duran A."/>
            <person name="Miyazaki A."/>
            <person name="Munoz-Torres E."/>
            <person name="Oguiza J.A."/>
            <person name="Ohm R."/>
            <person name="Olmedo M."/>
            <person name="Orejas M."/>
            <person name="Ortiz-Castellanos L."/>
            <person name="Pisabarro A.G."/>
            <person name="Rodriguez-Romero J."/>
            <person name="Ruiz-Herrera J."/>
            <person name="Ruiz-Vazquez R."/>
            <person name="Sanz C."/>
            <person name="Schackwitz W."/>
            <person name="Schmutz J."/>
            <person name="Shahriari M."/>
            <person name="Shelest E."/>
            <person name="Silva-Franco F."/>
            <person name="Soanes D."/>
            <person name="Syed K."/>
            <person name="Tagua V.G."/>
            <person name="Talbot N.J."/>
            <person name="Thon M."/>
            <person name="De vries R.P."/>
            <person name="Wiebenga A."/>
            <person name="Yadav J.S."/>
            <person name="Braun E.L."/>
            <person name="Baker S."/>
            <person name="Garre V."/>
            <person name="Horwitz B."/>
            <person name="Torres-Martinez S."/>
            <person name="Idnurm A."/>
            <person name="Herrera-Estrella A."/>
            <person name="Gabaldon T."/>
            <person name="Grigoriev I.V."/>
        </authorList>
    </citation>
    <scope>NUCLEOTIDE SEQUENCE [LARGE SCALE GENOMIC DNA]</scope>
    <source>
        <strain evidence="6">NRRL 1555(-)</strain>
    </source>
</reference>
<dbReference type="Proteomes" id="UP000077315">
    <property type="component" value="Unassembled WGS sequence"/>
</dbReference>
<dbReference type="InterPro" id="IPR035979">
    <property type="entry name" value="RBD_domain_sf"/>
</dbReference>
<dbReference type="GO" id="GO:0003729">
    <property type="term" value="F:mRNA binding"/>
    <property type="evidence" value="ECO:0007669"/>
    <property type="project" value="TreeGrafter"/>
</dbReference>
<keyword evidence="6" id="KW-1185">Reference proteome</keyword>
<dbReference type="Pfam" id="PF00076">
    <property type="entry name" value="RRM_1"/>
    <property type="match status" value="2"/>
</dbReference>
<keyword evidence="1 2" id="KW-0694">RNA-binding</keyword>
<feature type="region of interest" description="Disordered" evidence="3">
    <location>
        <begin position="124"/>
        <end position="166"/>
    </location>
</feature>
<dbReference type="EMBL" id="KV440993">
    <property type="protein sequence ID" value="OAD69042.1"/>
    <property type="molecule type" value="Genomic_DNA"/>
</dbReference>
<feature type="compositionally biased region" description="Basic and acidic residues" evidence="3">
    <location>
        <begin position="248"/>
        <end position="263"/>
    </location>
</feature>
<evidence type="ECO:0000256" key="3">
    <source>
        <dbReference type="SAM" id="MobiDB-lite"/>
    </source>
</evidence>
<dbReference type="OrthoDB" id="439808at2759"/>
<dbReference type="PANTHER" id="PTHR48025:SF1">
    <property type="entry name" value="RRM DOMAIN-CONTAINING PROTEIN"/>
    <property type="match status" value="1"/>
</dbReference>
<feature type="compositionally biased region" description="Basic and acidic residues" evidence="3">
    <location>
        <begin position="127"/>
        <end position="140"/>
    </location>
</feature>
<dbReference type="InParanoid" id="A0A162TJB2"/>
<proteinExistence type="predicted"/>
<feature type="domain" description="RRM" evidence="4">
    <location>
        <begin position="170"/>
        <end position="246"/>
    </location>
</feature>
<evidence type="ECO:0000259" key="4">
    <source>
        <dbReference type="PROSITE" id="PS50102"/>
    </source>
</evidence>